<evidence type="ECO:0000313" key="2">
    <source>
        <dbReference type="Proteomes" id="UP000186817"/>
    </source>
</evidence>
<dbReference type="OrthoDB" id="405881at2759"/>
<evidence type="ECO:0000313" key="1">
    <source>
        <dbReference type="EMBL" id="OLQ07706.1"/>
    </source>
</evidence>
<protein>
    <submittedName>
        <fullName evidence="1">Uncharacterized protein</fullName>
    </submittedName>
</protein>
<gene>
    <name evidence="1" type="ORF">AK812_SmicGene8874</name>
</gene>
<dbReference type="AlphaFoldDB" id="A0A1Q9EJS5"/>
<comment type="caution">
    <text evidence="1">The sequence shown here is derived from an EMBL/GenBank/DDBJ whole genome shotgun (WGS) entry which is preliminary data.</text>
</comment>
<sequence length="444" mass="48742">MRRLLRKMCQCCDRDEGTISPTARAQCLESIARKTSHPAEICAPGNETAKLQSEELRFTRPYCDLEVCPDPDPLPPGYERVGEGFRCLPGFAVASAPGDLGNCQHRLQLRGCSNSTDISIMITQLSEDCGSPLDAPEGYGQEMGVMVTAAITALLTATRFAFHHLQTKAKLWVYTNTVPIEPCLPIIPDGCDQQQGLMSFLRSERAGGKDLRDPLPGNIDVDTPLPRWQQFKFEVDYLFPYDVDAAHLHAQMQPAHSPSPRDYGCPRLGLPIKDGYIKDTRVGAPDHRGDAMVTCNISEGNISVGCEAEAWGDVCGCDENESIDWGAHGLNSRLQPPLDACEYNMPPYIGSPTVAYCAEMARPINRTSQADPVLDYTLPQCTCPTEGYIKVNGEWQCDEGYAGMGTKDPIVKSRGLTCEKIDASNCSEEINDWQAGSRYLEVHG</sequence>
<dbReference type="EMBL" id="LSRX01000133">
    <property type="protein sequence ID" value="OLQ07706.1"/>
    <property type="molecule type" value="Genomic_DNA"/>
</dbReference>
<organism evidence="1 2">
    <name type="scientific">Symbiodinium microadriaticum</name>
    <name type="common">Dinoflagellate</name>
    <name type="synonym">Zooxanthella microadriatica</name>
    <dbReference type="NCBI Taxonomy" id="2951"/>
    <lineage>
        <taxon>Eukaryota</taxon>
        <taxon>Sar</taxon>
        <taxon>Alveolata</taxon>
        <taxon>Dinophyceae</taxon>
        <taxon>Suessiales</taxon>
        <taxon>Symbiodiniaceae</taxon>
        <taxon>Symbiodinium</taxon>
    </lineage>
</organism>
<keyword evidence="2" id="KW-1185">Reference proteome</keyword>
<accession>A0A1Q9EJS5</accession>
<dbReference type="Proteomes" id="UP000186817">
    <property type="component" value="Unassembled WGS sequence"/>
</dbReference>
<proteinExistence type="predicted"/>
<name>A0A1Q9EJS5_SYMMI</name>
<reference evidence="1 2" key="1">
    <citation type="submission" date="2016-02" db="EMBL/GenBank/DDBJ databases">
        <title>Genome analysis of coral dinoflagellate symbionts highlights evolutionary adaptations to a symbiotic lifestyle.</title>
        <authorList>
            <person name="Aranda M."/>
            <person name="Li Y."/>
            <person name="Liew Y.J."/>
            <person name="Baumgarten S."/>
            <person name="Simakov O."/>
            <person name="Wilson M."/>
            <person name="Piel J."/>
            <person name="Ashoor H."/>
            <person name="Bougouffa S."/>
            <person name="Bajic V.B."/>
            <person name="Ryu T."/>
            <person name="Ravasi T."/>
            <person name="Bayer T."/>
            <person name="Micklem G."/>
            <person name="Kim H."/>
            <person name="Bhak J."/>
            <person name="Lajeunesse T.C."/>
            <person name="Voolstra C.R."/>
        </authorList>
    </citation>
    <scope>NUCLEOTIDE SEQUENCE [LARGE SCALE GENOMIC DNA]</scope>
    <source>
        <strain evidence="1 2">CCMP2467</strain>
    </source>
</reference>